<dbReference type="EMBL" id="BK016114">
    <property type="protein sequence ID" value="DAF96231.1"/>
    <property type="molecule type" value="Genomic_DNA"/>
</dbReference>
<sequence length="36" mass="4099">MYSASLIVIFSCLILCIFFESTRSYGAIYCTRLAIE</sequence>
<reference evidence="1" key="1">
    <citation type="journal article" date="2021" name="Proc. Natl. Acad. Sci. U.S.A.">
        <title>A Catalog of Tens of Thousands of Viruses from Human Metagenomes Reveals Hidden Associations with Chronic Diseases.</title>
        <authorList>
            <person name="Tisza M.J."/>
            <person name="Buck C.B."/>
        </authorList>
    </citation>
    <scope>NUCLEOTIDE SEQUENCE</scope>
    <source>
        <strain evidence="1">CtG4L18</strain>
    </source>
</reference>
<evidence type="ECO:0000313" key="1">
    <source>
        <dbReference type="EMBL" id="DAF96231.1"/>
    </source>
</evidence>
<organism evidence="1">
    <name type="scientific">Podoviridae sp. ctG4L18</name>
    <dbReference type="NCBI Taxonomy" id="2825234"/>
    <lineage>
        <taxon>Viruses</taxon>
        <taxon>Duplodnaviria</taxon>
        <taxon>Heunggongvirae</taxon>
        <taxon>Uroviricota</taxon>
        <taxon>Caudoviricetes</taxon>
    </lineage>
</organism>
<proteinExistence type="predicted"/>
<name>A0A8S5UP33_9CAUD</name>
<protein>
    <submittedName>
        <fullName evidence="1">Uncharacterized protein</fullName>
    </submittedName>
</protein>
<accession>A0A8S5UP33</accession>